<dbReference type="Proteomes" id="UP000031518">
    <property type="component" value="Unassembled WGS sequence"/>
</dbReference>
<sequence length="295" mass="32872">MSPEGVEDPRPSDMAIFSDFRSSSETVSPEALRARLEEAQRRLAVLPEIEPLPPLPRADRIRLFAQSPYRLFLYWGLSRDPFETLRKVLGDRAAQYTLAVRLTDLIGGQQYVRPASPDGSEWFDVFPARLYRVELGLFAPGHPFIRLLVSNVVRTPRASVSPEADRSPLFNVPPSAFARILSESGYAAEALAVQLEASNEVSWVEALSGFGGEGWRLLIAFAAGHDLDELRKIFPPELLAWFEERLAKLDRARLIEALRASLPPEYRESVFGASETFTPRGPVGLPTSAPDRTVE</sequence>
<dbReference type="AlphaFoldDB" id="A0A0B6X0P6"/>
<evidence type="ECO:0008006" key="3">
    <source>
        <dbReference type="Google" id="ProtNLM"/>
    </source>
</evidence>
<proteinExistence type="predicted"/>
<dbReference type="RefSeq" id="WP_041976789.1">
    <property type="nucleotide sequence ID" value="NZ_CBXV010000007.1"/>
</dbReference>
<gene>
    <name evidence="1" type="ORF">PYK22_01989</name>
</gene>
<dbReference type="Pfam" id="PF16258">
    <property type="entry name" value="DUF4912"/>
    <property type="match status" value="1"/>
</dbReference>
<reference evidence="1 2" key="1">
    <citation type="submission" date="2013-12" db="EMBL/GenBank/DDBJ databases">
        <authorList>
            <person name="Stott M."/>
        </authorList>
    </citation>
    <scope>NUCLEOTIDE SEQUENCE [LARGE SCALE GENOMIC DNA]</scope>
    <source>
        <strain evidence="1 2">K22</strain>
    </source>
</reference>
<evidence type="ECO:0000313" key="2">
    <source>
        <dbReference type="Proteomes" id="UP000031518"/>
    </source>
</evidence>
<accession>A0A0B6X0P6</accession>
<evidence type="ECO:0000313" key="1">
    <source>
        <dbReference type="EMBL" id="CDM65980.1"/>
    </source>
</evidence>
<reference evidence="1 2" key="2">
    <citation type="submission" date="2015-01" db="EMBL/GenBank/DDBJ databases">
        <title>Complete genome sequence of Pyrinomonas methylaliphatogenes type strain K22T.</title>
        <authorList>
            <person name="Lee K.C.Y."/>
            <person name="Power J.F."/>
            <person name="Dunfield P.F."/>
            <person name="Morgan X.C."/>
            <person name="Huttenhower C."/>
            <person name="Stott M.B."/>
        </authorList>
    </citation>
    <scope>NUCLEOTIDE SEQUENCE [LARGE SCALE GENOMIC DNA]</scope>
    <source>
        <strain evidence="1 2">K22</strain>
    </source>
</reference>
<dbReference type="STRING" id="454194.PYK22_01989"/>
<dbReference type="EMBL" id="CBXV010000007">
    <property type="protein sequence ID" value="CDM65980.1"/>
    <property type="molecule type" value="Genomic_DNA"/>
</dbReference>
<dbReference type="OrthoDB" id="9812700at2"/>
<name>A0A0B6X0P6_9BACT</name>
<organism evidence="1 2">
    <name type="scientific">Pyrinomonas methylaliphatogenes</name>
    <dbReference type="NCBI Taxonomy" id="454194"/>
    <lineage>
        <taxon>Bacteria</taxon>
        <taxon>Pseudomonadati</taxon>
        <taxon>Acidobacteriota</taxon>
        <taxon>Blastocatellia</taxon>
        <taxon>Blastocatellales</taxon>
        <taxon>Pyrinomonadaceae</taxon>
        <taxon>Pyrinomonas</taxon>
    </lineage>
</organism>
<protein>
    <recommendedName>
        <fullName evidence="3">DUF4912 domain-containing protein</fullName>
    </recommendedName>
</protein>
<keyword evidence="2" id="KW-1185">Reference proteome</keyword>
<dbReference type="InterPro" id="IPR032585">
    <property type="entry name" value="DUF4912"/>
</dbReference>